<dbReference type="InterPro" id="IPR029058">
    <property type="entry name" value="AB_hydrolase_fold"/>
</dbReference>
<proteinExistence type="predicted"/>
<dbReference type="AlphaFoldDB" id="A0A4Y9Y4T9"/>
<sequence>MVIFIHGGGLVAGFRNEASSARFTDFVRDFALSRGFLFISPDHRLVWPSAGLDIIEDMKTLFAFPADSSFSETYLPSGVSLDTPRIVALGVIAEA</sequence>
<organism evidence="1 2">
    <name type="scientific">Rhodofomes roseus</name>
    <dbReference type="NCBI Taxonomy" id="34475"/>
    <lineage>
        <taxon>Eukaryota</taxon>
        <taxon>Fungi</taxon>
        <taxon>Dikarya</taxon>
        <taxon>Basidiomycota</taxon>
        <taxon>Agaricomycotina</taxon>
        <taxon>Agaricomycetes</taxon>
        <taxon>Polyporales</taxon>
        <taxon>Rhodofomes</taxon>
    </lineage>
</organism>
<comment type="caution">
    <text evidence="1">The sequence shown here is derived from an EMBL/GenBank/DDBJ whole genome shotgun (WGS) entry which is preliminary data.</text>
</comment>
<dbReference type="Gene3D" id="3.40.50.1820">
    <property type="entry name" value="alpha/beta hydrolase"/>
    <property type="match status" value="1"/>
</dbReference>
<dbReference type="Proteomes" id="UP000298390">
    <property type="component" value="Unassembled WGS sequence"/>
</dbReference>
<dbReference type="EMBL" id="SEKV01000490">
    <property type="protein sequence ID" value="TFY56607.1"/>
    <property type="molecule type" value="Genomic_DNA"/>
</dbReference>
<protein>
    <recommendedName>
        <fullName evidence="3">Alpha/beta hydrolase family protein</fullName>
    </recommendedName>
</protein>
<accession>A0A4Y9Y4T9</accession>
<name>A0A4Y9Y4T9_9APHY</name>
<reference evidence="1 2" key="1">
    <citation type="submission" date="2019-01" db="EMBL/GenBank/DDBJ databases">
        <title>Genome sequencing of the rare red list fungi Fomitopsis rosea.</title>
        <authorList>
            <person name="Buettner E."/>
            <person name="Kellner H."/>
        </authorList>
    </citation>
    <scope>NUCLEOTIDE SEQUENCE [LARGE SCALE GENOMIC DNA]</scope>
    <source>
        <strain evidence="1 2">DSM 105464</strain>
    </source>
</reference>
<evidence type="ECO:0000313" key="2">
    <source>
        <dbReference type="Proteomes" id="UP000298390"/>
    </source>
</evidence>
<evidence type="ECO:0008006" key="3">
    <source>
        <dbReference type="Google" id="ProtNLM"/>
    </source>
</evidence>
<dbReference type="STRING" id="34475.A0A4Y9Y4T9"/>
<dbReference type="SUPFAM" id="SSF53474">
    <property type="entry name" value="alpha/beta-Hydrolases"/>
    <property type="match status" value="1"/>
</dbReference>
<evidence type="ECO:0000313" key="1">
    <source>
        <dbReference type="EMBL" id="TFY56607.1"/>
    </source>
</evidence>
<gene>
    <name evidence="1" type="ORF">EVJ58_g7532</name>
</gene>